<dbReference type="SUPFAM" id="SSF54631">
    <property type="entry name" value="CBS-domain pair"/>
    <property type="match status" value="1"/>
</dbReference>
<dbReference type="InterPro" id="IPR046342">
    <property type="entry name" value="CBS_dom_sf"/>
</dbReference>
<dbReference type="InterPro" id="IPR000644">
    <property type="entry name" value="CBS_dom"/>
</dbReference>
<evidence type="ECO:0000259" key="3">
    <source>
        <dbReference type="PROSITE" id="PS51371"/>
    </source>
</evidence>
<gene>
    <name evidence="4" type="ORF">LV92_02261</name>
</gene>
<dbReference type="RefSeq" id="WP_111623744.1">
    <property type="nucleotide sequence ID" value="NZ_QLLN01000004.1"/>
</dbReference>
<dbReference type="Pfam" id="PF00571">
    <property type="entry name" value="CBS"/>
    <property type="match status" value="2"/>
</dbReference>
<dbReference type="PROSITE" id="PS51371">
    <property type="entry name" value="CBS"/>
    <property type="match status" value="2"/>
</dbReference>
<comment type="caution">
    <text evidence="4">The sequence shown here is derived from an EMBL/GenBank/DDBJ whole genome shotgun (WGS) entry which is preliminary data.</text>
</comment>
<evidence type="ECO:0000313" key="4">
    <source>
        <dbReference type="EMBL" id="RAJ11334.1"/>
    </source>
</evidence>
<organism evidence="4 5">
    <name type="scientific">Arenibacter echinorum</name>
    <dbReference type="NCBI Taxonomy" id="440515"/>
    <lineage>
        <taxon>Bacteria</taxon>
        <taxon>Pseudomonadati</taxon>
        <taxon>Bacteroidota</taxon>
        <taxon>Flavobacteriia</taxon>
        <taxon>Flavobacteriales</taxon>
        <taxon>Flavobacteriaceae</taxon>
        <taxon>Arenibacter</taxon>
    </lineage>
</organism>
<keyword evidence="5" id="KW-1185">Reference proteome</keyword>
<dbReference type="CDD" id="cd04584">
    <property type="entry name" value="CBS_pair_AcuB_like"/>
    <property type="match status" value="1"/>
</dbReference>
<keyword evidence="1 2" id="KW-0129">CBS domain</keyword>
<feature type="domain" description="CBS" evidence="3">
    <location>
        <begin position="11"/>
        <end position="70"/>
    </location>
</feature>
<proteinExistence type="predicted"/>
<dbReference type="InterPro" id="IPR051257">
    <property type="entry name" value="Diverse_CBS-Domain"/>
</dbReference>
<evidence type="ECO:0000313" key="5">
    <source>
        <dbReference type="Proteomes" id="UP000249696"/>
    </source>
</evidence>
<reference evidence="4 5" key="1">
    <citation type="submission" date="2018-06" db="EMBL/GenBank/DDBJ databases">
        <title>Genomic Encyclopedia of Archaeal and Bacterial Type Strains, Phase II (KMG-II): from individual species to whole genera.</title>
        <authorList>
            <person name="Goeker M."/>
        </authorList>
    </citation>
    <scope>NUCLEOTIDE SEQUENCE [LARGE SCALE GENOMIC DNA]</scope>
    <source>
        <strain evidence="4 5">DSM 23522</strain>
    </source>
</reference>
<name>A0A327R6K6_9FLAO</name>
<evidence type="ECO:0000256" key="1">
    <source>
        <dbReference type="ARBA" id="ARBA00023122"/>
    </source>
</evidence>
<protein>
    <submittedName>
        <fullName evidence="4">CBS domain protein</fullName>
    </submittedName>
</protein>
<dbReference type="SMART" id="SM00116">
    <property type="entry name" value="CBS"/>
    <property type="match status" value="2"/>
</dbReference>
<dbReference type="EMBL" id="QLLN01000004">
    <property type="protein sequence ID" value="RAJ11334.1"/>
    <property type="molecule type" value="Genomic_DNA"/>
</dbReference>
<sequence length="139" mass="15770">MKRREPVSKIMTTDLVTINHTNSLLDAEKLFEKHKIRHIPVVNNKKIIGILSLTDLLRISFVDNYGEDDSQVDTAVYNMLSIEQVMVKNPVHISPSLSIKEVTEILAKKEFHALPVVENGDLVGIVTTTDLLNYLLEQY</sequence>
<evidence type="ECO:0000256" key="2">
    <source>
        <dbReference type="PROSITE-ProRule" id="PRU00703"/>
    </source>
</evidence>
<dbReference type="OrthoDB" id="1119899at2"/>
<dbReference type="AlphaFoldDB" id="A0A327R6K6"/>
<feature type="domain" description="CBS" evidence="3">
    <location>
        <begin position="86"/>
        <end position="139"/>
    </location>
</feature>
<dbReference type="PANTHER" id="PTHR43080">
    <property type="entry name" value="CBS DOMAIN-CONTAINING PROTEIN CBSX3, MITOCHONDRIAL"/>
    <property type="match status" value="1"/>
</dbReference>
<dbReference type="Gene3D" id="3.10.580.10">
    <property type="entry name" value="CBS-domain"/>
    <property type="match status" value="1"/>
</dbReference>
<accession>A0A327R6K6</accession>
<dbReference type="PANTHER" id="PTHR43080:SF2">
    <property type="entry name" value="CBS DOMAIN-CONTAINING PROTEIN"/>
    <property type="match status" value="1"/>
</dbReference>
<dbReference type="Proteomes" id="UP000249696">
    <property type="component" value="Unassembled WGS sequence"/>
</dbReference>